<name>A0ABN8N308_9CNID</name>
<dbReference type="InterPro" id="IPR036056">
    <property type="entry name" value="Fibrinogen-like_C"/>
</dbReference>
<accession>A0ABN8N308</accession>
<dbReference type="Gene3D" id="3.90.215.10">
    <property type="entry name" value="Gamma Fibrinogen, chain A, domain 1"/>
    <property type="match status" value="2"/>
</dbReference>
<keyword evidence="6" id="KW-1185">Reference proteome</keyword>
<feature type="coiled-coil region" evidence="2">
    <location>
        <begin position="45"/>
        <end position="72"/>
    </location>
</feature>
<dbReference type="Proteomes" id="UP001159405">
    <property type="component" value="Unassembled WGS sequence"/>
</dbReference>
<proteinExistence type="predicted"/>
<comment type="caution">
    <text evidence="5">The sequence shown here is derived from an EMBL/GenBank/DDBJ whole genome shotgun (WGS) entry which is preliminary data.</text>
</comment>
<dbReference type="Pfam" id="PF00147">
    <property type="entry name" value="Fibrinogen_C"/>
    <property type="match status" value="2"/>
</dbReference>
<organism evidence="5 6">
    <name type="scientific">Porites lobata</name>
    <dbReference type="NCBI Taxonomy" id="104759"/>
    <lineage>
        <taxon>Eukaryota</taxon>
        <taxon>Metazoa</taxon>
        <taxon>Cnidaria</taxon>
        <taxon>Anthozoa</taxon>
        <taxon>Hexacorallia</taxon>
        <taxon>Scleractinia</taxon>
        <taxon>Fungiina</taxon>
        <taxon>Poritidae</taxon>
        <taxon>Porites</taxon>
    </lineage>
</organism>
<keyword evidence="2" id="KW-0175">Coiled coil</keyword>
<protein>
    <recommendedName>
        <fullName evidence="4">Fibrinogen C-terminal domain-containing protein</fullName>
    </recommendedName>
</protein>
<dbReference type="InterPro" id="IPR014716">
    <property type="entry name" value="Fibrinogen_a/b/g_C_1"/>
</dbReference>
<dbReference type="SMART" id="SM00186">
    <property type="entry name" value="FBG"/>
    <property type="match status" value="1"/>
</dbReference>
<keyword evidence="3" id="KW-0732">Signal</keyword>
<evidence type="ECO:0000256" key="2">
    <source>
        <dbReference type="SAM" id="Coils"/>
    </source>
</evidence>
<sequence length="377" mass="43057">MKYFVGVILFAYFIATLANSTVKPTKEAHCNVNNNYNSFYAGPNCKKIEQQLEEIRQEIRALRENKTTGSSNGKVYKNCAEVYKYGDKISGVYKINPDGLGEFEVFCDQKTAGGGWTVFQKRRDGSVDFFRVWDDYKRGFGNLNGEFWLGLDKIHRLTVSGDYKLRVNLEDIHGKTAFAEYSSFSVTSERAKYQLNLGSYSGNKLAVRSLSTSMARALKSARPPRRNKTNMASQFQSIHPQKLYELSVVGQTFMRKDNVKLHRLQVTIDLHKSKLKPGNLRPIIRFSPLFVGTAGDALGYHRGMSFSTKDRDNDKWSSNCALGRKGAWWYKNCHHSNLNGQYLNGKDDCKGMRWLNWPKGGCYSVKKTEMKIRPKDF</sequence>
<dbReference type="Gene3D" id="4.10.530.10">
    <property type="entry name" value="Gamma-fibrinogen Carboxyl Terminal Fragment, domain 2"/>
    <property type="match status" value="1"/>
</dbReference>
<reference evidence="5 6" key="1">
    <citation type="submission" date="2022-05" db="EMBL/GenBank/DDBJ databases">
        <authorList>
            <consortium name="Genoscope - CEA"/>
            <person name="William W."/>
        </authorList>
    </citation>
    <scope>NUCLEOTIDE SEQUENCE [LARGE SCALE GENOMIC DNA]</scope>
</reference>
<evidence type="ECO:0000256" key="3">
    <source>
        <dbReference type="SAM" id="SignalP"/>
    </source>
</evidence>
<dbReference type="PROSITE" id="PS00514">
    <property type="entry name" value="FIBRINOGEN_C_1"/>
    <property type="match status" value="1"/>
</dbReference>
<evidence type="ECO:0000256" key="1">
    <source>
        <dbReference type="ARBA" id="ARBA00023157"/>
    </source>
</evidence>
<dbReference type="NCBIfam" id="NF040941">
    <property type="entry name" value="GGGWT_bact"/>
    <property type="match status" value="1"/>
</dbReference>
<dbReference type="SUPFAM" id="SSF56496">
    <property type="entry name" value="Fibrinogen C-terminal domain-like"/>
    <property type="match status" value="2"/>
</dbReference>
<feature type="chain" id="PRO_5046687355" description="Fibrinogen C-terminal domain-containing protein" evidence="3">
    <location>
        <begin position="19"/>
        <end position="377"/>
    </location>
</feature>
<keyword evidence="1" id="KW-1015">Disulfide bond</keyword>
<evidence type="ECO:0000313" key="6">
    <source>
        <dbReference type="Proteomes" id="UP001159405"/>
    </source>
</evidence>
<dbReference type="InterPro" id="IPR050373">
    <property type="entry name" value="Fibrinogen_C-term_domain"/>
</dbReference>
<dbReference type="EMBL" id="CALNXK010000008">
    <property type="protein sequence ID" value="CAH3040565.1"/>
    <property type="molecule type" value="Genomic_DNA"/>
</dbReference>
<dbReference type="InterPro" id="IPR002181">
    <property type="entry name" value="Fibrinogen_a/b/g_C_dom"/>
</dbReference>
<evidence type="ECO:0000313" key="5">
    <source>
        <dbReference type="EMBL" id="CAH3040565.1"/>
    </source>
</evidence>
<dbReference type="PANTHER" id="PTHR19143:SF458">
    <property type="entry name" value="FIBRINOGEN C-TERMINAL DOMAIN-CONTAINING PROTEIN-RELATED"/>
    <property type="match status" value="1"/>
</dbReference>
<dbReference type="PROSITE" id="PS51406">
    <property type="entry name" value="FIBRINOGEN_C_2"/>
    <property type="match status" value="1"/>
</dbReference>
<feature type="domain" description="Fibrinogen C-terminal" evidence="4">
    <location>
        <begin position="70"/>
        <end position="376"/>
    </location>
</feature>
<evidence type="ECO:0000259" key="4">
    <source>
        <dbReference type="PROSITE" id="PS51406"/>
    </source>
</evidence>
<gene>
    <name evidence="5" type="ORF">PLOB_00045761</name>
</gene>
<feature type="signal peptide" evidence="3">
    <location>
        <begin position="1"/>
        <end position="18"/>
    </location>
</feature>
<dbReference type="PANTHER" id="PTHR19143">
    <property type="entry name" value="FIBRINOGEN/TENASCIN/ANGIOPOEITIN"/>
    <property type="match status" value="1"/>
</dbReference>
<dbReference type="CDD" id="cd00087">
    <property type="entry name" value="FReD"/>
    <property type="match status" value="1"/>
</dbReference>
<dbReference type="InterPro" id="IPR020837">
    <property type="entry name" value="Fibrinogen_CS"/>
</dbReference>